<keyword evidence="3" id="KW-0731">Sigma factor</keyword>
<accession>A0A5C4JJN5</accession>
<sequence>MSSGQEEGSMDGDIRLRQRLAAGDDAALQHTYDHCSTLVYRLALRVTRSREAAEEITQDVFVHLWEHPYAFDPGRGTLRTWLALLAHRRAVDWVRKEERRRRLLDAVGNPEPAAPIIDVIIADETGARVRHAVAALPQRLREAIELAYYHGRTYRQAAAELGLPEGTVKSRIRTGLRSIADTLAEEGSTS</sequence>
<keyword evidence="2" id="KW-0805">Transcription regulation</keyword>
<evidence type="ECO:0000259" key="6">
    <source>
        <dbReference type="Pfam" id="PF08281"/>
    </source>
</evidence>
<comment type="caution">
    <text evidence="7">The sequence shown here is derived from an EMBL/GenBank/DDBJ whole genome shotgun (WGS) entry which is preliminary data.</text>
</comment>
<dbReference type="InterPro" id="IPR007627">
    <property type="entry name" value="RNA_pol_sigma70_r2"/>
</dbReference>
<evidence type="ECO:0000256" key="3">
    <source>
        <dbReference type="ARBA" id="ARBA00023082"/>
    </source>
</evidence>
<protein>
    <submittedName>
        <fullName evidence="7">Sigma-70 family RNA polymerase sigma factor</fullName>
    </submittedName>
</protein>
<evidence type="ECO:0000256" key="2">
    <source>
        <dbReference type="ARBA" id="ARBA00023015"/>
    </source>
</evidence>
<dbReference type="OrthoDB" id="9784272at2"/>
<dbReference type="CDD" id="cd06171">
    <property type="entry name" value="Sigma70_r4"/>
    <property type="match status" value="1"/>
</dbReference>
<reference evidence="7 8" key="1">
    <citation type="submission" date="2019-05" db="EMBL/GenBank/DDBJ databases">
        <title>Draft genome sequence of Actinomadura sp. 14C53.</title>
        <authorList>
            <person name="Saricaoglu S."/>
            <person name="Isik K."/>
        </authorList>
    </citation>
    <scope>NUCLEOTIDE SEQUENCE [LARGE SCALE GENOMIC DNA]</scope>
    <source>
        <strain evidence="7 8">14C53</strain>
    </source>
</reference>
<dbReference type="GO" id="GO:0003677">
    <property type="term" value="F:DNA binding"/>
    <property type="evidence" value="ECO:0007669"/>
    <property type="project" value="InterPro"/>
</dbReference>
<evidence type="ECO:0000313" key="8">
    <source>
        <dbReference type="Proteomes" id="UP000309174"/>
    </source>
</evidence>
<keyword evidence="4" id="KW-0804">Transcription</keyword>
<dbReference type="Proteomes" id="UP000309174">
    <property type="component" value="Unassembled WGS sequence"/>
</dbReference>
<dbReference type="InterPro" id="IPR039425">
    <property type="entry name" value="RNA_pol_sigma-70-like"/>
</dbReference>
<keyword evidence="8" id="KW-1185">Reference proteome</keyword>
<dbReference type="InterPro" id="IPR014284">
    <property type="entry name" value="RNA_pol_sigma-70_dom"/>
</dbReference>
<dbReference type="EMBL" id="VCKW01000006">
    <property type="protein sequence ID" value="TMR07022.1"/>
    <property type="molecule type" value="Genomic_DNA"/>
</dbReference>
<evidence type="ECO:0000259" key="5">
    <source>
        <dbReference type="Pfam" id="PF04542"/>
    </source>
</evidence>
<feature type="domain" description="RNA polymerase sigma factor 70 region 4 type 2" evidence="6">
    <location>
        <begin position="128"/>
        <end position="177"/>
    </location>
</feature>
<dbReference type="GO" id="GO:0016987">
    <property type="term" value="F:sigma factor activity"/>
    <property type="evidence" value="ECO:0007669"/>
    <property type="project" value="UniProtKB-KW"/>
</dbReference>
<dbReference type="InterPro" id="IPR036388">
    <property type="entry name" value="WH-like_DNA-bd_sf"/>
</dbReference>
<dbReference type="PANTHER" id="PTHR43133">
    <property type="entry name" value="RNA POLYMERASE ECF-TYPE SIGMA FACTO"/>
    <property type="match status" value="1"/>
</dbReference>
<evidence type="ECO:0000256" key="1">
    <source>
        <dbReference type="ARBA" id="ARBA00010641"/>
    </source>
</evidence>
<dbReference type="Pfam" id="PF04542">
    <property type="entry name" value="Sigma70_r2"/>
    <property type="match status" value="1"/>
</dbReference>
<gene>
    <name evidence="7" type="ORF">ETD83_02440</name>
</gene>
<dbReference type="InterPro" id="IPR013249">
    <property type="entry name" value="RNA_pol_sigma70_r4_t2"/>
</dbReference>
<dbReference type="PANTHER" id="PTHR43133:SF62">
    <property type="entry name" value="RNA POLYMERASE SIGMA FACTOR SIGZ"/>
    <property type="match status" value="1"/>
</dbReference>
<dbReference type="InterPro" id="IPR013325">
    <property type="entry name" value="RNA_pol_sigma_r2"/>
</dbReference>
<feature type="domain" description="RNA polymerase sigma-70 region 2" evidence="5">
    <location>
        <begin position="32"/>
        <end position="100"/>
    </location>
</feature>
<dbReference type="AlphaFoldDB" id="A0A5C4JJN5"/>
<proteinExistence type="inferred from homology"/>
<dbReference type="GO" id="GO:0006352">
    <property type="term" value="P:DNA-templated transcription initiation"/>
    <property type="evidence" value="ECO:0007669"/>
    <property type="project" value="InterPro"/>
</dbReference>
<evidence type="ECO:0000313" key="7">
    <source>
        <dbReference type="EMBL" id="TMR07022.1"/>
    </source>
</evidence>
<dbReference type="Gene3D" id="1.10.1740.10">
    <property type="match status" value="1"/>
</dbReference>
<dbReference type="NCBIfam" id="TIGR02937">
    <property type="entry name" value="sigma70-ECF"/>
    <property type="match status" value="1"/>
</dbReference>
<dbReference type="Gene3D" id="1.10.10.10">
    <property type="entry name" value="Winged helix-like DNA-binding domain superfamily/Winged helix DNA-binding domain"/>
    <property type="match status" value="1"/>
</dbReference>
<dbReference type="InterPro" id="IPR013324">
    <property type="entry name" value="RNA_pol_sigma_r3/r4-like"/>
</dbReference>
<dbReference type="SUPFAM" id="SSF88946">
    <property type="entry name" value="Sigma2 domain of RNA polymerase sigma factors"/>
    <property type="match status" value="1"/>
</dbReference>
<name>A0A5C4JJN5_9ACTN</name>
<comment type="similarity">
    <text evidence="1">Belongs to the sigma-70 factor family. ECF subfamily.</text>
</comment>
<dbReference type="Pfam" id="PF08281">
    <property type="entry name" value="Sigma70_r4_2"/>
    <property type="match status" value="1"/>
</dbReference>
<organism evidence="7 8">
    <name type="scientific">Actinomadura soli</name>
    <dbReference type="NCBI Taxonomy" id="2508997"/>
    <lineage>
        <taxon>Bacteria</taxon>
        <taxon>Bacillati</taxon>
        <taxon>Actinomycetota</taxon>
        <taxon>Actinomycetes</taxon>
        <taxon>Streptosporangiales</taxon>
        <taxon>Thermomonosporaceae</taxon>
        <taxon>Actinomadura</taxon>
    </lineage>
</organism>
<evidence type="ECO:0000256" key="4">
    <source>
        <dbReference type="ARBA" id="ARBA00023163"/>
    </source>
</evidence>
<dbReference type="SUPFAM" id="SSF88659">
    <property type="entry name" value="Sigma3 and sigma4 domains of RNA polymerase sigma factors"/>
    <property type="match status" value="1"/>
</dbReference>